<accession>A0A1U7YW90</accession>
<dbReference type="InParanoid" id="A0A1U7YW90"/>
<dbReference type="PANTHER" id="PTHR34222">
    <property type="entry name" value="GAG_PRE-INTEGRS DOMAIN-CONTAINING PROTEIN"/>
    <property type="match status" value="1"/>
</dbReference>
<name>A0A1U7YW90_NELNU</name>
<dbReference type="Proteomes" id="UP000189703">
    <property type="component" value="Unplaced"/>
</dbReference>
<dbReference type="PANTHER" id="PTHR34222:SF37">
    <property type="entry name" value="RETROTRANSPOSON GAG DOMAIN-CONTAINING PROTEIN"/>
    <property type="match status" value="1"/>
</dbReference>
<sequence length="185" mass="20729">MEFKNQAEGRPGNSSYGGGSETETLEWESLKDAQTHRKHIETNRVFEFLAGLNSEYDIVRQQILTRDSVALSQAYFLVHSEETRRKVMMQPQPLTPALVAVKPKTGGDSERDRKKEDKRDVVCEHCKKPKHTKETCWKLHPHLVPTKLRNKKGNAHAAVTTDSASLSGTRGTPLETLAAVRAALI</sequence>
<keyword evidence="2" id="KW-1185">Reference proteome</keyword>
<feature type="region of interest" description="Disordered" evidence="1">
    <location>
        <begin position="100"/>
        <end position="119"/>
    </location>
</feature>
<dbReference type="OrthoDB" id="1746033at2759"/>
<dbReference type="eggNOG" id="KOG0017">
    <property type="taxonomic scope" value="Eukaryota"/>
</dbReference>
<organism evidence="2 3">
    <name type="scientific">Nelumbo nucifera</name>
    <name type="common">Sacred lotus</name>
    <dbReference type="NCBI Taxonomy" id="4432"/>
    <lineage>
        <taxon>Eukaryota</taxon>
        <taxon>Viridiplantae</taxon>
        <taxon>Streptophyta</taxon>
        <taxon>Embryophyta</taxon>
        <taxon>Tracheophyta</taxon>
        <taxon>Spermatophyta</taxon>
        <taxon>Magnoliopsida</taxon>
        <taxon>Proteales</taxon>
        <taxon>Nelumbonaceae</taxon>
        <taxon>Nelumbo</taxon>
    </lineage>
</organism>
<feature type="region of interest" description="Disordered" evidence="1">
    <location>
        <begin position="1"/>
        <end position="23"/>
    </location>
</feature>
<evidence type="ECO:0000313" key="3">
    <source>
        <dbReference type="RefSeq" id="XP_010243657.1"/>
    </source>
</evidence>
<feature type="compositionally biased region" description="Basic and acidic residues" evidence="1">
    <location>
        <begin position="105"/>
        <end position="119"/>
    </location>
</feature>
<dbReference type="RefSeq" id="XP_010243657.1">
    <property type="nucleotide sequence ID" value="XM_010245355.1"/>
</dbReference>
<evidence type="ECO:0000256" key="1">
    <source>
        <dbReference type="SAM" id="MobiDB-lite"/>
    </source>
</evidence>
<dbReference type="OMA" id="QTHRKHI"/>
<dbReference type="KEGG" id="nnu:104587658"/>
<evidence type="ECO:0000313" key="2">
    <source>
        <dbReference type="Proteomes" id="UP000189703"/>
    </source>
</evidence>
<dbReference type="AlphaFoldDB" id="A0A1U7YW90"/>
<proteinExistence type="predicted"/>
<reference evidence="3" key="1">
    <citation type="submission" date="2025-08" db="UniProtKB">
        <authorList>
            <consortium name="RefSeq"/>
        </authorList>
    </citation>
    <scope>IDENTIFICATION</scope>
</reference>
<protein>
    <submittedName>
        <fullName evidence="3">Uncharacterized protein LOC104587658</fullName>
    </submittedName>
</protein>
<dbReference type="GeneID" id="104587658"/>
<gene>
    <name evidence="3" type="primary">LOC104587658</name>
</gene>